<evidence type="ECO:0000256" key="1">
    <source>
        <dbReference type="ARBA" id="ARBA00022801"/>
    </source>
</evidence>
<dbReference type="GO" id="GO:0005764">
    <property type="term" value="C:lysosome"/>
    <property type="evidence" value="ECO:0007669"/>
    <property type="project" value="TreeGrafter"/>
</dbReference>
<dbReference type="InterPro" id="IPR029058">
    <property type="entry name" value="AB_hydrolase_fold"/>
</dbReference>
<dbReference type="AlphaFoldDB" id="A0A081A270"/>
<dbReference type="OrthoDB" id="155976at2759"/>
<dbReference type="Pfam" id="PF02089">
    <property type="entry name" value="Palm_thioest"/>
    <property type="match status" value="1"/>
</dbReference>
<organism evidence="2 3">
    <name type="scientific">Phytophthora nicotianae P1976</name>
    <dbReference type="NCBI Taxonomy" id="1317066"/>
    <lineage>
        <taxon>Eukaryota</taxon>
        <taxon>Sar</taxon>
        <taxon>Stramenopiles</taxon>
        <taxon>Oomycota</taxon>
        <taxon>Peronosporomycetes</taxon>
        <taxon>Peronosporales</taxon>
        <taxon>Peronosporaceae</taxon>
        <taxon>Phytophthora</taxon>
    </lineage>
</organism>
<feature type="non-terminal residue" evidence="2">
    <location>
        <position position="1"/>
    </location>
</feature>
<reference evidence="2 3" key="1">
    <citation type="submission" date="2013-11" db="EMBL/GenBank/DDBJ databases">
        <title>The Genome Sequence of Phytophthora parasitica P1976.</title>
        <authorList>
            <consortium name="The Broad Institute Genomics Platform"/>
            <person name="Russ C."/>
            <person name="Tyler B."/>
            <person name="Panabieres F."/>
            <person name="Shan W."/>
            <person name="Tripathy S."/>
            <person name="Grunwald N."/>
            <person name="Machado M."/>
            <person name="Johnson C.S."/>
            <person name="Walker B."/>
            <person name="Young S."/>
            <person name="Zeng Q."/>
            <person name="Gargeya S."/>
            <person name="Fitzgerald M."/>
            <person name="Haas B."/>
            <person name="Abouelleil A."/>
            <person name="Allen A.W."/>
            <person name="Alvarado L."/>
            <person name="Arachchi H.M."/>
            <person name="Berlin A.M."/>
            <person name="Chapman S.B."/>
            <person name="Gainer-Dewar J."/>
            <person name="Goldberg J."/>
            <person name="Griggs A."/>
            <person name="Gujja S."/>
            <person name="Hansen M."/>
            <person name="Howarth C."/>
            <person name="Imamovic A."/>
            <person name="Ireland A."/>
            <person name="Larimer J."/>
            <person name="McCowan C."/>
            <person name="Murphy C."/>
            <person name="Pearson M."/>
            <person name="Poon T.W."/>
            <person name="Priest M."/>
            <person name="Roberts A."/>
            <person name="Saif S."/>
            <person name="Shea T."/>
            <person name="Sisk P."/>
            <person name="Sykes S."/>
            <person name="Wortman J."/>
            <person name="Nusbaum C."/>
            <person name="Birren B."/>
        </authorList>
    </citation>
    <scope>NUCLEOTIDE SEQUENCE [LARGE SCALE GENOMIC DNA]</scope>
    <source>
        <strain evidence="2 3">P1976</strain>
    </source>
</reference>
<keyword evidence="1" id="KW-0378">Hydrolase</keyword>
<dbReference type="PANTHER" id="PTHR11247:SF8">
    <property type="entry name" value="PALMITOYL-PROTEIN THIOESTERASE 1"/>
    <property type="match status" value="1"/>
</dbReference>
<dbReference type="GO" id="GO:0016790">
    <property type="term" value="F:thiolester hydrolase activity"/>
    <property type="evidence" value="ECO:0007669"/>
    <property type="project" value="TreeGrafter"/>
</dbReference>
<evidence type="ECO:0000313" key="2">
    <source>
        <dbReference type="EMBL" id="ETO72981.1"/>
    </source>
</evidence>
<dbReference type="PANTHER" id="PTHR11247">
    <property type="entry name" value="PALMITOYL-PROTEIN THIOESTERASE/DOLICHYLDIPHOSPHATASE 1"/>
    <property type="match status" value="1"/>
</dbReference>
<name>A0A081A270_PHYNI</name>
<protein>
    <submittedName>
        <fullName evidence="2">Uncharacterized protein</fullName>
    </submittedName>
</protein>
<comment type="caution">
    <text evidence="2">The sequence shown here is derived from an EMBL/GenBank/DDBJ whole genome shotgun (WGS) entry which is preliminary data.</text>
</comment>
<evidence type="ECO:0000313" key="3">
    <source>
        <dbReference type="Proteomes" id="UP000028582"/>
    </source>
</evidence>
<sequence length="367" mass="40822">GVCSSFHNPLQTLHTLRRLTSPNMANCTSDLHLPAFFFHGLTGDPSNAVKYEQAFAVNDRALVALSFAPGAESVAALPTQIPKAIAQIREVVASDERFQNGYVFIGHSLGGIMARSVIEEMDDHQVHTLISLAAPQSGLFYGPQPEDTIPMQVLCTMANYELQMFPTDIFDFATYQDDSNPAGLRGQAQRAFAELSVNKPELHEQFAFVNLGRFPANEVLLESNPFLPAINNVNKVDADDNQALKDAERRKQNFLKLHAAHFFGSPEDGAAAPWQTSFFGRYSYVDSLEEIETKFEDLTIVGGRDTEEFKNDTFGLKTLDERGGLFFHEVADVPHTCWITDWPLLDDPTKTCAFQVIFDKYILPALP</sequence>
<proteinExistence type="predicted"/>
<gene>
    <name evidence="2" type="ORF">F444_11029</name>
</gene>
<dbReference type="SUPFAM" id="SSF53474">
    <property type="entry name" value="alpha/beta-Hydrolases"/>
    <property type="match status" value="1"/>
</dbReference>
<dbReference type="Gene3D" id="3.40.50.1820">
    <property type="entry name" value="alpha/beta hydrolase"/>
    <property type="match status" value="1"/>
</dbReference>
<dbReference type="EMBL" id="ANJA01001997">
    <property type="protein sequence ID" value="ETO72981.1"/>
    <property type="molecule type" value="Genomic_DNA"/>
</dbReference>
<accession>A0A081A270</accession>
<dbReference type="Proteomes" id="UP000028582">
    <property type="component" value="Unassembled WGS sequence"/>
</dbReference>